<evidence type="ECO:0000256" key="1">
    <source>
        <dbReference type="SAM" id="MobiDB-lite"/>
    </source>
</evidence>
<organism evidence="2 3">
    <name type="scientific">Rhynchophorus ferrugineus</name>
    <name type="common">Red palm weevil</name>
    <name type="synonym">Curculio ferrugineus</name>
    <dbReference type="NCBI Taxonomy" id="354439"/>
    <lineage>
        <taxon>Eukaryota</taxon>
        <taxon>Metazoa</taxon>
        <taxon>Ecdysozoa</taxon>
        <taxon>Arthropoda</taxon>
        <taxon>Hexapoda</taxon>
        <taxon>Insecta</taxon>
        <taxon>Pterygota</taxon>
        <taxon>Neoptera</taxon>
        <taxon>Endopterygota</taxon>
        <taxon>Coleoptera</taxon>
        <taxon>Polyphaga</taxon>
        <taxon>Cucujiformia</taxon>
        <taxon>Curculionidae</taxon>
        <taxon>Dryophthorinae</taxon>
        <taxon>Rhynchophorus</taxon>
    </lineage>
</organism>
<feature type="compositionally biased region" description="Basic and acidic residues" evidence="1">
    <location>
        <begin position="1"/>
        <end position="13"/>
    </location>
</feature>
<evidence type="ECO:0000313" key="3">
    <source>
        <dbReference type="Proteomes" id="UP000625711"/>
    </source>
</evidence>
<name>A0A834IGP8_RHYFE</name>
<gene>
    <name evidence="2" type="ORF">GWI33_007048</name>
</gene>
<comment type="caution">
    <text evidence="2">The sequence shown here is derived from an EMBL/GenBank/DDBJ whole genome shotgun (WGS) entry which is preliminary data.</text>
</comment>
<dbReference type="AlphaFoldDB" id="A0A834IGP8"/>
<keyword evidence="3" id="KW-1185">Reference proteome</keyword>
<reference evidence="2" key="1">
    <citation type="submission" date="2020-08" db="EMBL/GenBank/DDBJ databases">
        <title>Genome sequencing and assembly of the red palm weevil Rhynchophorus ferrugineus.</title>
        <authorList>
            <person name="Dias G.B."/>
            <person name="Bergman C.M."/>
            <person name="Manee M."/>
        </authorList>
    </citation>
    <scope>NUCLEOTIDE SEQUENCE</scope>
    <source>
        <strain evidence="2">AA-2017</strain>
        <tissue evidence="2">Whole larva</tissue>
    </source>
</reference>
<protein>
    <submittedName>
        <fullName evidence="2">Uncharacterized protein</fullName>
    </submittedName>
</protein>
<accession>A0A834IGP8</accession>
<dbReference type="EMBL" id="JAACXV010000356">
    <property type="protein sequence ID" value="KAF7279529.1"/>
    <property type="molecule type" value="Genomic_DNA"/>
</dbReference>
<dbReference type="Proteomes" id="UP000625711">
    <property type="component" value="Unassembled WGS sequence"/>
</dbReference>
<proteinExistence type="predicted"/>
<evidence type="ECO:0000313" key="2">
    <source>
        <dbReference type="EMBL" id="KAF7279529.1"/>
    </source>
</evidence>
<sequence>MAGGRRDVGDAPHPRSVSFLSSRRPPTDHSLSARRIERSVTTTHGFCTPSLSHHTYRARDIGAKAWTLRDYTKCGTTEKRATVVARKHPVVDVKGFGNRELQSLNLLHCHISYRTILDVQRLMFC</sequence>
<feature type="region of interest" description="Disordered" evidence="1">
    <location>
        <begin position="1"/>
        <end position="32"/>
    </location>
</feature>